<dbReference type="Proteomes" id="UP000094336">
    <property type="component" value="Unassembled WGS sequence"/>
</dbReference>
<evidence type="ECO:0000313" key="1">
    <source>
        <dbReference type="EMBL" id="ODQ81729.1"/>
    </source>
</evidence>
<accession>A0A1E3QVP2</accession>
<reference evidence="2" key="1">
    <citation type="submission" date="2016-05" db="EMBL/GenBank/DDBJ databases">
        <title>Comparative genomics of biotechnologically important yeasts.</title>
        <authorList>
            <consortium name="DOE Joint Genome Institute"/>
            <person name="Riley R."/>
            <person name="Haridas S."/>
            <person name="Wolfe K.H."/>
            <person name="Lopes M.R."/>
            <person name="Hittinger C.T."/>
            <person name="Goker M."/>
            <person name="Salamov A."/>
            <person name="Wisecaver J."/>
            <person name="Long T.M."/>
            <person name="Aerts A.L."/>
            <person name="Barry K."/>
            <person name="Choi C."/>
            <person name="Clum A."/>
            <person name="Coughlan A.Y."/>
            <person name="Deshpande S."/>
            <person name="Douglass A.P."/>
            <person name="Hanson S.J."/>
            <person name="Klenk H.-P."/>
            <person name="Labutti K."/>
            <person name="Lapidus A."/>
            <person name="Lindquist E."/>
            <person name="Lipzen A."/>
            <person name="Meier-Kolthoff J.P."/>
            <person name="Ohm R.A."/>
            <person name="Otillar R.P."/>
            <person name="Pangilinan J."/>
            <person name="Peng Y."/>
            <person name="Rokas A."/>
            <person name="Rosa C.A."/>
            <person name="Scheuner C."/>
            <person name="Sibirny A.A."/>
            <person name="Slot J.C."/>
            <person name="Stielow J.B."/>
            <person name="Sun H."/>
            <person name="Kurtzman C.P."/>
            <person name="Blackwell M."/>
            <person name="Grigoriev I.V."/>
            <person name="Jeffries T.W."/>
        </authorList>
    </citation>
    <scope>NUCLEOTIDE SEQUENCE [LARGE SCALE GENOMIC DNA]</scope>
    <source>
        <strain evidence="2">NRRL Y-12698</strain>
    </source>
</reference>
<protein>
    <submittedName>
        <fullName evidence="1">Uncharacterized protein</fullName>
    </submittedName>
</protein>
<sequence length="80" mass="8514">MDMKVSLTYETQIGPVQVTVEYILSALSGKSGLQDTCISGLPSILPELHTCTGLCFAAPAGANFRLYARASMRCIQTDTG</sequence>
<organism evidence="1 2">
    <name type="scientific">Babjeviella inositovora NRRL Y-12698</name>
    <dbReference type="NCBI Taxonomy" id="984486"/>
    <lineage>
        <taxon>Eukaryota</taxon>
        <taxon>Fungi</taxon>
        <taxon>Dikarya</taxon>
        <taxon>Ascomycota</taxon>
        <taxon>Saccharomycotina</taxon>
        <taxon>Pichiomycetes</taxon>
        <taxon>Serinales incertae sedis</taxon>
        <taxon>Babjeviella</taxon>
    </lineage>
</organism>
<name>A0A1E3QVP2_9ASCO</name>
<dbReference type="GeneID" id="30144690"/>
<evidence type="ECO:0000313" key="2">
    <source>
        <dbReference type="Proteomes" id="UP000094336"/>
    </source>
</evidence>
<gene>
    <name evidence="1" type="ORF">BABINDRAFT_110858</name>
</gene>
<dbReference type="EMBL" id="KV454427">
    <property type="protein sequence ID" value="ODQ81729.1"/>
    <property type="molecule type" value="Genomic_DNA"/>
</dbReference>
<proteinExistence type="predicted"/>
<keyword evidence="2" id="KW-1185">Reference proteome</keyword>
<dbReference type="AlphaFoldDB" id="A0A1E3QVP2"/>
<dbReference type="RefSeq" id="XP_018987057.1">
    <property type="nucleotide sequence ID" value="XM_019126836.1"/>
</dbReference>